<evidence type="ECO:0000313" key="8">
    <source>
        <dbReference type="Proteomes" id="UP000037179"/>
    </source>
</evidence>
<feature type="binding site" evidence="5">
    <location>
        <position position="225"/>
    </location>
    <ligand>
        <name>substrate</name>
    </ligand>
</feature>
<reference evidence="8" key="1">
    <citation type="submission" date="2015-07" db="EMBL/GenBank/DDBJ databases">
        <title>Nocardia seriolae U-1 whole genome shotgun sequence.</title>
        <authorList>
            <person name="Imajoh M."/>
            <person name="Fukumoto Y."/>
            <person name="Sukeda M."/>
            <person name="Yamane J."/>
            <person name="Yamasaki K."/>
            <person name="Shimizu M."/>
            <person name="Ohnishi K."/>
            <person name="Oshima S."/>
        </authorList>
    </citation>
    <scope>NUCLEOTIDE SEQUENCE [LARGE SCALE GENOMIC DNA]</scope>
    <source>
        <strain evidence="8">U-1</strain>
    </source>
</reference>
<dbReference type="HAMAP" id="MF_00956">
    <property type="entry name" value="GDP_fucose_synth"/>
    <property type="match status" value="1"/>
</dbReference>
<keyword evidence="8" id="KW-1185">Reference proteome</keyword>
<evidence type="ECO:0000256" key="1">
    <source>
        <dbReference type="ARBA" id="ARBA00005959"/>
    </source>
</evidence>
<dbReference type="InterPro" id="IPR028614">
    <property type="entry name" value="GDP_fucose/colitose_synth"/>
</dbReference>
<comment type="pathway">
    <text evidence="5">Nucleotide-sugar biosynthesis; GDP-L-fucose biosynthesis via de novo pathway; GDP-L-fucose from GDP-alpha-D-mannose: step 2/2.</text>
</comment>
<dbReference type="GO" id="GO:0042351">
    <property type="term" value="P:'de novo' GDP-L-fucose biosynthetic process"/>
    <property type="evidence" value="ECO:0007669"/>
    <property type="project" value="UniProtKB-UniRule"/>
</dbReference>
<comment type="caution">
    <text evidence="7">The sequence shown here is derived from an EMBL/GenBank/DDBJ whole genome shotgun (WGS) entry which is preliminary data.</text>
</comment>
<dbReference type="Gene3D" id="3.90.25.10">
    <property type="entry name" value="UDP-galactose 4-epimerase, domain 1"/>
    <property type="match status" value="1"/>
</dbReference>
<evidence type="ECO:0000256" key="2">
    <source>
        <dbReference type="ARBA" id="ARBA00022857"/>
    </source>
</evidence>
<dbReference type="RefSeq" id="WP_045437031.1">
    <property type="nucleotide sequence ID" value="NZ_AP028458.1"/>
</dbReference>
<keyword evidence="4 5" id="KW-0413">Isomerase</keyword>
<sequence>MQANSGETMRSNGGPLSRDSRVYVAGHRGLVGSALWRRLRAAGFTDLIGRDSSELDLRDAAATAEFFTATRPHVVIDAAARVGGIVANASRPAEFISDHLRIQVNLLDAAVASGVERFLFLGSSCIYPRAAAVPIREDALFTGPLGTTNEGYAVAKLAGITQVTAIRRQYGLPYISALPTNVYGPGDNFHRSGSHVVPGLLRRFHEVARDDAPYVECWGTGKPLREFIHAGDLADACLFLLEHYDGESPVNVGTGQETTVAELATTIADIVGYRGEIRWDTSQPDGTYRKLLDVSRLTGLGWGPPAIGLADGLKSTYEWFLDNQENYRG</sequence>
<dbReference type="EC" id="1.1.1.271" evidence="5"/>
<feature type="binding site" evidence="5">
    <location>
        <begin position="26"/>
        <end position="32"/>
    </location>
    <ligand>
        <name>NADP(+)</name>
        <dbReference type="ChEBI" id="CHEBI:58349"/>
    </ligand>
</feature>
<keyword evidence="3 5" id="KW-0560">Oxidoreductase</keyword>
<dbReference type="Gene3D" id="3.40.50.720">
    <property type="entry name" value="NAD(P)-binding Rossmann-like Domain"/>
    <property type="match status" value="1"/>
</dbReference>
<dbReference type="GO" id="GO:0070401">
    <property type="term" value="F:NADP+ binding"/>
    <property type="evidence" value="ECO:0007669"/>
    <property type="project" value="UniProtKB-UniRule"/>
</dbReference>
<evidence type="ECO:0000256" key="4">
    <source>
        <dbReference type="ARBA" id="ARBA00023235"/>
    </source>
</evidence>
<dbReference type="Pfam" id="PF01370">
    <property type="entry name" value="Epimerase"/>
    <property type="match status" value="1"/>
</dbReference>
<dbReference type="Proteomes" id="UP000037179">
    <property type="component" value="Unassembled WGS sequence"/>
</dbReference>
<dbReference type="InterPro" id="IPR036291">
    <property type="entry name" value="NAD(P)-bd_dom_sf"/>
</dbReference>
<comment type="catalytic activity">
    <reaction evidence="5">
        <text>GDP-beta-L-fucose + NADP(+) = GDP-4-dehydro-alpha-D-rhamnose + NADPH + H(+)</text>
        <dbReference type="Rhea" id="RHEA:18885"/>
        <dbReference type="ChEBI" id="CHEBI:15378"/>
        <dbReference type="ChEBI" id="CHEBI:57273"/>
        <dbReference type="ChEBI" id="CHEBI:57783"/>
        <dbReference type="ChEBI" id="CHEBI:57964"/>
        <dbReference type="ChEBI" id="CHEBI:58349"/>
        <dbReference type="EC" id="1.1.1.271"/>
    </reaction>
</comment>
<dbReference type="GO" id="GO:0050577">
    <property type="term" value="F:GDP-L-fucose synthase activity"/>
    <property type="evidence" value="ECO:0007669"/>
    <property type="project" value="UniProtKB-UniRule"/>
</dbReference>
<name>A0A0B8NDS9_9NOCA</name>
<evidence type="ECO:0000259" key="6">
    <source>
        <dbReference type="Pfam" id="PF01370"/>
    </source>
</evidence>
<accession>A0A0B8NDS9</accession>
<feature type="binding site" evidence="5">
    <location>
        <position position="203"/>
    </location>
    <ligand>
        <name>substrate</name>
    </ligand>
</feature>
<evidence type="ECO:0000313" key="7">
    <source>
        <dbReference type="EMBL" id="GAP28273.1"/>
    </source>
</evidence>
<evidence type="ECO:0000256" key="5">
    <source>
        <dbReference type="HAMAP-Rule" id="MF_00956"/>
    </source>
</evidence>
<feature type="binding site" evidence="5">
    <location>
        <position position="285"/>
    </location>
    <ligand>
        <name>substrate</name>
    </ligand>
</feature>
<feature type="active site" description="Proton donor/acceptor" evidence="5">
    <location>
        <position position="152"/>
    </location>
</feature>
<keyword evidence="5" id="KW-0511">Multifunctional enzyme</keyword>
<organism evidence="7 8">
    <name type="scientific">Nocardia seriolae</name>
    <dbReference type="NCBI Taxonomy" id="37332"/>
    <lineage>
        <taxon>Bacteria</taxon>
        <taxon>Bacillati</taxon>
        <taxon>Actinomycetota</taxon>
        <taxon>Actinomycetes</taxon>
        <taxon>Mycobacteriales</taxon>
        <taxon>Nocardiaceae</taxon>
        <taxon>Nocardia</taxon>
    </lineage>
</organism>
<feature type="binding site" evidence="5">
    <location>
        <position position="218"/>
    </location>
    <ligand>
        <name>substrate</name>
    </ligand>
</feature>
<dbReference type="EMBL" id="BBYQ01000031">
    <property type="protein sequence ID" value="GAP28273.1"/>
    <property type="molecule type" value="Genomic_DNA"/>
</dbReference>
<feature type="binding site" evidence="5">
    <location>
        <position position="195"/>
    </location>
    <ligand>
        <name>NADP(+)</name>
        <dbReference type="ChEBI" id="CHEBI:58349"/>
    </ligand>
</feature>
<dbReference type="SUPFAM" id="SSF51735">
    <property type="entry name" value="NAD(P)-binding Rossmann-fold domains"/>
    <property type="match status" value="1"/>
</dbReference>
<feature type="binding site" evidence="5">
    <location>
        <begin position="179"/>
        <end position="182"/>
    </location>
    <ligand>
        <name>NADP(+)</name>
        <dbReference type="ChEBI" id="CHEBI:58349"/>
    </ligand>
</feature>
<comment type="similarity">
    <text evidence="1 5">Belongs to the NAD(P)-dependent epimerase/dehydratase family. Fucose synthase subfamily.</text>
</comment>
<dbReference type="PANTHER" id="PTHR43238">
    <property type="entry name" value="GDP-L-FUCOSE SYNTHASE"/>
    <property type="match status" value="1"/>
</dbReference>
<keyword evidence="2 5" id="KW-0521">NADP</keyword>
<feature type="domain" description="NAD-dependent epimerase/dehydratase" evidence="6">
    <location>
        <begin position="22"/>
        <end position="253"/>
    </location>
</feature>
<feature type="site" description="Important for catalytic activity" evidence="5">
    <location>
        <position position="123"/>
    </location>
</feature>
<feature type="binding site" evidence="5">
    <location>
        <position position="156"/>
    </location>
    <ligand>
        <name>NADP(+)</name>
        <dbReference type="ChEBI" id="CHEBI:58349"/>
    </ligand>
</feature>
<dbReference type="AlphaFoldDB" id="A0A0B8NDS9"/>
<reference evidence="7 8" key="2">
    <citation type="journal article" date="2016" name="Genome Announc.">
        <title>Draft Genome Sequence of Erythromycin- and Oxytetracycline-Sensitive Nocardia seriolae Strain U-1 (NBRC 110359).</title>
        <authorList>
            <person name="Imajoh M."/>
            <person name="Sukeda M."/>
            <person name="Shimizu M."/>
            <person name="Yamane J."/>
            <person name="Ohnishi K."/>
            <person name="Oshima S."/>
        </authorList>
    </citation>
    <scope>NUCLEOTIDE SEQUENCE [LARGE SCALE GENOMIC DNA]</scope>
    <source>
        <strain evidence="7 8">U-1</strain>
    </source>
</reference>
<comment type="function">
    <text evidence="5">Catalyzes the two-step NADP-dependent conversion of GDP-4-dehydro-6-deoxy-D-mannose to GDP-fucose, involving an epimerase and a reductase reaction.</text>
</comment>
<feature type="site" description="Important for catalytic activity" evidence="5">
    <location>
        <position position="125"/>
    </location>
</feature>
<dbReference type="GO" id="GO:0016853">
    <property type="term" value="F:isomerase activity"/>
    <property type="evidence" value="ECO:0007669"/>
    <property type="project" value="UniProtKB-KW"/>
</dbReference>
<proteinExistence type="inferred from homology"/>
<dbReference type="CDD" id="cd05239">
    <property type="entry name" value="GDP_FS_SDR_e"/>
    <property type="match status" value="1"/>
</dbReference>
<evidence type="ECO:0000256" key="3">
    <source>
        <dbReference type="ARBA" id="ARBA00023002"/>
    </source>
</evidence>
<dbReference type="PANTHER" id="PTHR43238:SF1">
    <property type="entry name" value="GDP-L-FUCOSE SYNTHASE"/>
    <property type="match status" value="1"/>
</dbReference>
<protein>
    <recommendedName>
        <fullName evidence="5">GDP-L-fucose synthase</fullName>
        <ecNumber evidence="5">1.1.1.271</ecNumber>
    </recommendedName>
    <alternativeName>
        <fullName evidence="5">GDP-4-keto-6-deoxy-D-mannose-3,5-epimerase-4-reductase</fullName>
    </alternativeName>
</protein>
<feature type="binding site" evidence="5">
    <location>
        <begin position="121"/>
        <end position="124"/>
    </location>
    <ligand>
        <name>NADP(+)</name>
        <dbReference type="ChEBI" id="CHEBI:58349"/>
    </ligand>
</feature>
<gene>
    <name evidence="5" type="primary">fcl</name>
    <name evidence="7" type="ORF">NSK11_contig00031-0038</name>
</gene>
<dbReference type="GeneID" id="93373218"/>
<dbReference type="InterPro" id="IPR001509">
    <property type="entry name" value="Epimerase_deHydtase"/>
</dbReference>